<keyword evidence="4" id="KW-1185">Reference proteome</keyword>
<proteinExistence type="inferred from homology"/>
<dbReference type="GO" id="GO:0000272">
    <property type="term" value="P:polysaccharide catabolic process"/>
    <property type="evidence" value="ECO:0007669"/>
    <property type="project" value="TreeGrafter"/>
</dbReference>
<organism evidence="3 4">
    <name type="scientific">Decorospora gaudefroyi</name>
    <dbReference type="NCBI Taxonomy" id="184978"/>
    <lineage>
        <taxon>Eukaryota</taxon>
        <taxon>Fungi</taxon>
        <taxon>Dikarya</taxon>
        <taxon>Ascomycota</taxon>
        <taxon>Pezizomycotina</taxon>
        <taxon>Dothideomycetes</taxon>
        <taxon>Pleosporomycetidae</taxon>
        <taxon>Pleosporales</taxon>
        <taxon>Pleosporineae</taxon>
        <taxon>Pleosporaceae</taxon>
        <taxon>Decorospora</taxon>
    </lineage>
</organism>
<evidence type="ECO:0000313" key="3">
    <source>
        <dbReference type="EMBL" id="KAF1833683.1"/>
    </source>
</evidence>
<keyword evidence="1" id="KW-0378">Hydrolase</keyword>
<dbReference type="OrthoDB" id="2317065at2759"/>
<evidence type="ECO:0000313" key="4">
    <source>
        <dbReference type="Proteomes" id="UP000800040"/>
    </source>
</evidence>
<sequence>MGAAVEDVKESSKPAVVKGVDLEEIFSENAAAKIIQVAQRGLKQNAPLQAYPHTVAQTGSEAGRYEEREADFWTCGFFPGCIYTLLERSMKYPQSVNIPSHCRSQYQELLLKLGRHYSVAINQMSSRTDTHDMGFIVQPALQKDWELTGNIESLQSVINAAYALASRYDDKVKAIRSWDVAINDRYSITDMSTNFLVIIDSMCNLDLLYFVGHTQNDHSLIAIATQHANSIIHEILRPDHSSYHLVNFDPRTGRPQAKMTNQGWKDDSTWSRGQAWAIMGFAQTYTWTKDVKYLETAIQCGTYFLRRCREGEGIWHHPMVPCWDFDAPQENILEPLRDISAGIIAANGLLIIHQALQGLPSTLAESLSSGMNFLDMALAIVSESLDMSYDRDLASFSTPPKEKVNGNAVRSDLQIEETGFECILRNSTTNWNEHAHKKYADHGLVYADYYLLEFGNKLLRAGLL</sequence>
<keyword evidence="3" id="KW-0326">Glycosidase</keyword>
<dbReference type="AlphaFoldDB" id="A0A6A5KJQ4"/>
<dbReference type="InterPro" id="IPR052369">
    <property type="entry name" value="UG_Glycosaminoglycan_Hydrolase"/>
</dbReference>
<dbReference type="SUPFAM" id="SSF48208">
    <property type="entry name" value="Six-hairpin glycosidases"/>
    <property type="match status" value="1"/>
</dbReference>
<dbReference type="InterPro" id="IPR008928">
    <property type="entry name" value="6-hairpin_glycosidase_sf"/>
</dbReference>
<evidence type="ECO:0000256" key="1">
    <source>
        <dbReference type="ARBA" id="ARBA00022801"/>
    </source>
</evidence>
<dbReference type="PANTHER" id="PTHR36845">
    <property type="entry name" value="HYDROLASE, PUTATIVE (AFU_ORTHOLOGUE AFUA_7G05090)-RELATED"/>
    <property type="match status" value="1"/>
</dbReference>
<comment type="similarity">
    <text evidence="2">Belongs to the glycosyl hydrolase 88 family.</text>
</comment>
<reference evidence="3" key="1">
    <citation type="submission" date="2020-01" db="EMBL/GenBank/DDBJ databases">
        <authorList>
            <consortium name="DOE Joint Genome Institute"/>
            <person name="Haridas S."/>
            <person name="Albert R."/>
            <person name="Binder M."/>
            <person name="Bloem J."/>
            <person name="Labutti K."/>
            <person name="Salamov A."/>
            <person name="Andreopoulos B."/>
            <person name="Baker S.E."/>
            <person name="Barry K."/>
            <person name="Bills G."/>
            <person name="Bluhm B.H."/>
            <person name="Cannon C."/>
            <person name="Castanera R."/>
            <person name="Culley D.E."/>
            <person name="Daum C."/>
            <person name="Ezra D."/>
            <person name="Gonzalez J.B."/>
            <person name="Henrissat B."/>
            <person name="Kuo A."/>
            <person name="Liang C."/>
            <person name="Lipzen A."/>
            <person name="Lutzoni F."/>
            <person name="Magnuson J."/>
            <person name="Mondo S."/>
            <person name="Nolan M."/>
            <person name="Ohm R."/>
            <person name="Pangilinan J."/>
            <person name="Park H.-J."/>
            <person name="Ramirez L."/>
            <person name="Alfaro M."/>
            <person name="Sun H."/>
            <person name="Tritt A."/>
            <person name="Yoshinaga Y."/>
            <person name="Zwiers L.-H."/>
            <person name="Turgeon B.G."/>
            <person name="Goodwin S.B."/>
            <person name="Spatafora J.W."/>
            <person name="Crous P.W."/>
            <person name="Grigoriev I.V."/>
        </authorList>
    </citation>
    <scope>NUCLEOTIDE SEQUENCE</scope>
    <source>
        <strain evidence="3">P77</strain>
    </source>
</reference>
<dbReference type="GO" id="GO:0052757">
    <property type="term" value="F:chondroitin hydrolase activity"/>
    <property type="evidence" value="ECO:0007669"/>
    <property type="project" value="TreeGrafter"/>
</dbReference>
<protein>
    <submittedName>
        <fullName evidence="3">Six-hairpin glycosidase</fullName>
    </submittedName>
</protein>
<dbReference type="PANTHER" id="PTHR36845:SF1">
    <property type="entry name" value="HYDROLASE, PUTATIVE (AFU_ORTHOLOGUE AFUA_7G05090)-RELATED"/>
    <property type="match status" value="1"/>
</dbReference>
<dbReference type="Proteomes" id="UP000800040">
    <property type="component" value="Unassembled WGS sequence"/>
</dbReference>
<name>A0A6A5KJQ4_9PLEO</name>
<gene>
    <name evidence="3" type="ORF">BDW02DRAFT_569775</name>
</gene>
<dbReference type="Gene3D" id="1.50.10.10">
    <property type="match status" value="1"/>
</dbReference>
<dbReference type="FunFam" id="1.50.10.10:FF:000048">
    <property type="entry name" value="Unsaturated chondroitin disaccharide hydrolase"/>
    <property type="match status" value="1"/>
</dbReference>
<accession>A0A6A5KJQ4</accession>
<dbReference type="InterPro" id="IPR012341">
    <property type="entry name" value="6hp_glycosidase-like_sf"/>
</dbReference>
<dbReference type="EMBL" id="ML975314">
    <property type="protein sequence ID" value="KAF1833683.1"/>
    <property type="molecule type" value="Genomic_DNA"/>
</dbReference>
<evidence type="ECO:0000256" key="2">
    <source>
        <dbReference type="ARBA" id="ARBA00038358"/>
    </source>
</evidence>